<dbReference type="GO" id="GO:0008137">
    <property type="term" value="F:NADH dehydrogenase (ubiquinone) activity"/>
    <property type="evidence" value="ECO:0007669"/>
    <property type="project" value="InterPro"/>
</dbReference>
<reference evidence="12" key="1">
    <citation type="journal article" date="2019" name="Mol. Phylogenet. Evol.">
        <title>Phylogeny of Diplazium (Athyriaceae) revisited: Resolving the backbone relationships based on plastid genomes and phylogenetic tree space analysis.</title>
        <authorList>
            <person name="Wei R."/>
            <person name="Zhang X.C."/>
        </authorList>
    </citation>
    <scope>NUCLEOTIDE SEQUENCE</scope>
</reference>
<keyword evidence="7" id="KW-0411">Iron-sulfur</keyword>
<dbReference type="GO" id="GO:0048038">
    <property type="term" value="F:quinone binding"/>
    <property type="evidence" value="ECO:0007669"/>
    <property type="project" value="UniProtKB-KW"/>
</dbReference>
<dbReference type="NCBIfam" id="NF004537">
    <property type="entry name" value="PRK05888.1-3"/>
    <property type="match status" value="1"/>
</dbReference>
<dbReference type="PANTHER" id="PTHR47275:SF1">
    <property type="entry name" value="NAD(P)H-QUINONE OXIDOREDUCTASE SUBUNIT I, CHLOROPLASTIC"/>
    <property type="match status" value="1"/>
</dbReference>
<dbReference type="Gene3D" id="3.30.70.3270">
    <property type="match status" value="1"/>
</dbReference>
<dbReference type="InterPro" id="IPR017896">
    <property type="entry name" value="4Fe4S_Fe-S-bd"/>
</dbReference>
<evidence type="ECO:0000256" key="3">
    <source>
        <dbReference type="ARBA" id="ARBA00022723"/>
    </source>
</evidence>
<protein>
    <submittedName>
        <fullName evidence="12">NADH dehydrogenase subunit I</fullName>
    </submittedName>
</protein>
<keyword evidence="6" id="KW-0408">Iron</keyword>
<proteinExistence type="predicted"/>
<dbReference type="InterPro" id="IPR004497">
    <property type="entry name" value="NDHI"/>
</dbReference>
<evidence type="ECO:0000256" key="8">
    <source>
        <dbReference type="ARBA" id="ARBA00023027"/>
    </source>
</evidence>
<gene>
    <name evidence="12" type="primary">ndhI</name>
</gene>
<evidence type="ECO:0000256" key="10">
    <source>
        <dbReference type="ARBA" id="ARBA00023136"/>
    </source>
</evidence>
<name>A0A6B9M7A7_9MONI</name>
<evidence type="ECO:0000256" key="7">
    <source>
        <dbReference type="ARBA" id="ARBA00023014"/>
    </source>
</evidence>
<dbReference type="NCBIfam" id="TIGR01971">
    <property type="entry name" value="NuoI"/>
    <property type="match status" value="1"/>
</dbReference>
<sequence length="176" mass="20314">MFSALIEFRSYGQQAVEAAKYIGQGSAVTLDHSNRSPITIQYPYEKILSSERFRGRIHFEFDKCIACEVRVRVCPINLPIVDWILTRDIKKKRLRNYSIDFGVCIFCGNCVEYRPTNCLSMTEEYELSSYDRHELNHDQTASGRLPFSTSQDVSIQVVSTSLSYLPKSFEVEKFNN</sequence>
<evidence type="ECO:0000256" key="2">
    <source>
        <dbReference type="ARBA" id="ARBA00022719"/>
    </source>
</evidence>
<keyword evidence="3" id="KW-0479">Metal-binding</keyword>
<feature type="domain" description="4Fe-4S ferredoxin-type" evidence="11">
    <location>
        <begin position="55"/>
        <end position="84"/>
    </location>
</feature>
<dbReference type="PROSITE" id="PS51379">
    <property type="entry name" value="4FE4S_FER_2"/>
    <property type="match status" value="2"/>
</dbReference>
<dbReference type="GO" id="GO:0016020">
    <property type="term" value="C:membrane"/>
    <property type="evidence" value="ECO:0007669"/>
    <property type="project" value="InterPro"/>
</dbReference>
<evidence type="ECO:0000259" key="11">
    <source>
        <dbReference type="PROSITE" id="PS51379"/>
    </source>
</evidence>
<dbReference type="PANTHER" id="PTHR47275">
    <property type="entry name" value="NAD(P)H-QUINONE OXIDOREDUCTASE SUBUNIT I, CHLOROPLASTIC"/>
    <property type="match status" value="1"/>
</dbReference>
<evidence type="ECO:0000256" key="9">
    <source>
        <dbReference type="ARBA" id="ARBA00023078"/>
    </source>
</evidence>
<evidence type="ECO:0000256" key="5">
    <source>
        <dbReference type="ARBA" id="ARBA00022957"/>
    </source>
</evidence>
<evidence type="ECO:0000256" key="4">
    <source>
        <dbReference type="ARBA" id="ARBA00022857"/>
    </source>
</evidence>
<dbReference type="InterPro" id="IPR010226">
    <property type="entry name" value="NADH_quinone_OxRdtase_chainI"/>
</dbReference>
<keyword evidence="1 12" id="KW-0150">Chloroplast</keyword>
<evidence type="ECO:0000256" key="1">
    <source>
        <dbReference type="ARBA" id="ARBA00022528"/>
    </source>
</evidence>
<dbReference type="GO" id="GO:0046872">
    <property type="term" value="F:metal ion binding"/>
    <property type="evidence" value="ECO:0007669"/>
    <property type="project" value="UniProtKB-KW"/>
</dbReference>
<accession>A0A6B9M7A7</accession>
<keyword evidence="2" id="KW-0874">Quinone</keyword>
<dbReference type="AlphaFoldDB" id="A0A6B9M7A7"/>
<keyword evidence="4" id="KW-0521">NADP</keyword>
<organism evidence="12">
    <name type="scientific">Diplazium cordifolium</name>
    <dbReference type="NCBI Taxonomy" id="1392675"/>
    <lineage>
        <taxon>Eukaryota</taxon>
        <taxon>Viridiplantae</taxon>
        <taxon>Streptophyta</taxon>
        <taxon>Embryophyta</taxon>
        <taxon>Tracheophyta</taxon>
        <taxon>Polypodiopsida</taxon>
        <taxon>Polypodiidae</taxon>
        <taxon>Polypodiales</taxon>
        <taxon>Aspleniineae</taxon>
        <taxon>Athyriaceae</taxon>
        <taxon>Diplazium</taxon>
    </lineage>
</organism>
<keyword evidence="5" id="KW-0618">Plastoquinone</keyword>
<evidence type="ECO:0000313" key="12">
    <source>
        <dbReference type="EMBL" id="QHB78243.1"/>
    </source>
</evidence>
<keyword evidence="10" id="KW-0472">Membrane</keyword>
<keyword evidence="9" id="KW-0793">Thylakoid</keyword>
<dbReference type="SUPFAM" id="SSF54862">
    <property type="entry name" value="4Fe-4S ferredoxins"/>
    <property type="match status" value="1"/>
</dbReference>
<dbReference type="EMBL" id="MN615802">
    <property type="protein sequence ID" value="QHB78243.1"/>
    <property type="molecule type" value="Genomic_DNA"/>
</dbReference>
<dbReference type="GO" id="GO:0051539">
    <property type="term" value="F:4 iron, 4 sulfur cluster binding"/>
    <property type="evidence" value="ECO:0007669"/>
    <property type="project" value="InterPro"/>
</dbReference>
<geneLocation type="chloroplast" evidence="12"/>
<keyword evidence="12" id="KW-0934">Plastid</keyword>
<feature type="domain" description="4Fe-4S ferredoxin-type" evidence="11">
    <location>
        <begin position="95"/>
        <end position="124"/>
    </location>
</feature>
<dbReference type="GO" id="GO:0016651">
    <property type="term" value="F:oxidoreductase activity, acting on NAD(P)H"/>
    <property type="evidence" value="ECO:0007669"/>
    <property type="project" value="InterPro"/>
</dbReference>
<evidence type="ECO:0000256" key="6">
    <source>
        <dbReference type="ARBA" id="ARBA00023004"/>
    </source>
</evidence>
<keyword evidence="8" id="KW-0520">NAD</keyword>